<sequence length="845" mass="90518">MNTPRRHLLRRLARQRKHGQSIPIIALMILILVAMVGLSVDVGNTFSKERQAVASANAASLAGMSAYMARSSSTLDTTIYQAITASLQSNGLVVGDGTNNTVEVTANYLDSQGNLLAGHPVVGSGGTAPNGAAYIRVQLSGMVNTSFARVVGRDDLPINADAHAGLCQVNSGVYPIAVDNAYIGNGVFNNIGVTNPSTEYKVLSNGMVQRRVYVRDGDDSPGQFGWLRWKEDKGELGQAAGSAGELAQSLTGDGNLDWGFDEAPWPSNETAPSDYPNNPHSINIGDWAWGNSGWSNSNAVTSAIDQHIANSTIMILPIYDRMVGSGNNASVRIVNFGSFIIVASGRDKNRPYFDMIYLGPPTRQYNVCSQMPPPPAETNLLDLAGNVSFYPEYQIIPTSQKPIQYVVVLDASGSMSANFDGQCNNSGGVKQCANGPSGFPDVQVSNTGYDYWWTTESQRRIYVAKKALERLVTLSNMPGNPGYTNTRPSDQMAVVWFNDGVSSSQTQAFTNNPTTLKNYITTLNNVNGNYRSAGGTNGAGGLYRASLLYQNAPKTVSFNGTNVEYKRVVLFVTDGVSNYFLNTSASDLKGPLSSYDTFKKNSTCYNMKSKVIESASCQTTEVGGKYTVSGKTYDRPVTQMILTSQNNLRNATINAEVFVIALSNIPATGLDTGVASSTNYFFAASSLQVNANGTTNVDQIIDTINAKVETGACVVGPSGTTNGKITSSEFGSNPSGFNYPQVGQVTITNDANSYTAPVLAADDGTLRYHFSSILPGTYRLQAFIYYRHPLDPAGVSARLYGNLFSAGTSAQDMTVYVTPDQTTNNSNRIELPLTLKLTGNVCPTN</sequence>
<reference evidence="3 4" key="1">
    <citation type="journal article" date="2011" name="J. Bacteriol.">
        <title>Draft genome sequence of the anoxygenic filamentous phototrophic bacterium Oscillochloris trichoides subsp. DG-6.</title>
        <authorList>
            <person name="Kuznetsov B.B."/>
            <person name="Ivanovsky R.N."/>
            <person name="Keppen O.I."/>
            <person name="Sukhacheva M.V."/>
            <person name="Bumazhkin B.K."/>
            <person name="Patutina E.O."/>
            <person name="Beletsky A.V."/>
            <person name="Mardanov A.V."/>
            <person name="Baslerov R.V."/>
            <person name="Panteleeva A.N."/>
            <person name="Kolganova T.V."/>
            <person name="Ravin N.V."/>
            <person name="Skryabin K.G."/>
        </authorList>
    </citation>
    <scope>NUCLEOTIDE SEQUENCE [LARGE SCALE GENOMIC DNA]</scope>
    <source>
        <strain evidence="3 4">DG-6</strain>
    </source>
</reference>
<name>E1IHG6_9CHLR</name>
<protein>
    <submittedName>
        <fullName evidence="3">von Willebrand factor type A</fullName>
    </submittedName>
</protein>
<dbReference type="HOGENOM" id="CLU_342844_0_0_0"/>
<keyword evidence="1" id="KW-1133">Transmembrane helix</keyword>
<dbReference type="Proteomes" id="UP000054010">
    <property type="component" value="Unassembled WGS sequence"/>
</dbReference>
<dbReference type="SMART" id="SM00327">
    <property type="entry name" value="VWA"/>
    <property type="match status" value="1"/>
</dbReference>
<dbReference type="AlphaFoldDB" id="E1IHG6"/>
<keyword evidence="4" id="KW-1185">Reference proteome</keyword>
<proteinExistence type="predicted"/>
<keyword evidence="1" id="KW-0472">Membrane</keyword>
<dbReference type="SUPFAM" id="SSF53300">
    <property type="entry name" value="vWA-like"/>
    <property type="match status" value="1"/>
</dbReference>
<dbReference type="InterPro" id="IPR036465">
    <property type="entry name" value="vWFA_dom_sf"/>
</dbReference>
<evidence type="ECO:0000313" key="3">
    <source>
        <dbReference type="EMBL" id="EFO79372.1"/>
    </source>
</evidence>
<feature type="domain" description="VWFA" evidence="2">
    <location>
        <begin position="404"/>
        <end position="704"/>
    </location>
</feature>
<gene>
    <name evidence="3" type="ORF">OSCT_2767</name>
</gene>
<evidence type="ECO:0000313" key="4">
    <source>
        <dbReference type="Proteomes" id="UP000054010"/>
    </source>
</evidence>
<dbReference type="EMBL" id="ADVR01000115">
    <property type="protein sequence ID" value="EFO79372.1"/>
    <property type="molecule type" value="Genomic_DNA"/>
</dbReference>
<accession>E1IHG6</accession>
<comment type="caution">
    <text evidence="3">The sequence shown here is derived from an EMBL/GenBank/DDBJ whole genome shotgun (WGS) entry which is preliminary data.</text>
</comment>
<dbReference type="InterPro" id="IPR028087">
    <property type="entry name" value="Tad_N"/>
</dbReference>
<dbReference type="eggNOG" id="COG2304">
    <property type="taxonomic scope" value="Bacteria"/>
</dbReference>
<dbReference type="InterPro" id="IPR002035">
    <property type="entry name" value="VWF_A"/>
</dbReference>
<dbReference type="Gene3D" id="3.40.50.410">
    <property type="entry name" value="von Willebrand factor, type A domain"/>
    <property type="match status" value="1"/>
</dbReference>
<dbReference type="PROSITE" id="PS50234">
    <property type="entry name" value="VWFA"/>
    <property type="match status" value="1"/>
</dbReference>
<dbReference type="Pfam" id="PF13400">
    <property type="entry name" value="Tad"/>
    <property type="match status" value="1"/>
</dbReference>
<keyword evidence="1" id="KW-0812">Transmembrane</keyword>
<dbReference type="STRING" id="765420.OSCT_2767"/>
<evidence type="ECO:0000256" key="1">
    <source>
        <dbReference type="SAM" id="Phobius"/>
    </source>
</evidence>
<evidence type="ECO:0000259" key="2">
    <source>
        <dbReference type="PROSITE" id="PS50234"/>
    </source>
</evidence>
<organism evidence="3 4">
    <name type="scientific">Oscillochloris trichoides DG-6</name>
    <dbReference type="NCBI Taxonomy" id="765420"/>
    <lineage>
        <taxon>Bacteria</taxon>
        <taxon>Bacillati</taxon>
        <taxon>Chloroflexota</taxon>
        <taxon>Chloroflexia</taxon>
        <taxon>Chloroflexales</taxon>
        <taxon>Chloroflexineae</taxon>
        <taxon>Oscillochloridaceae</taxon>
        <taxon>Oscillochloris</taxon>
    </lineage>
</organism>
<feature type="transmembrane region" description="Helical" evidence="1">
    <location>
        <begin position="21"/>
        <end position="40"/>
    </location>
</feature>